<name>A0ABP0RPZ4_9DINO</name>
<evidence type="ECO:0000313" key="1">
    <source>
        <dbReference type="EMBL" id="CAK9102109.1"/>
    </source>
</evidence>
<dbReference type="EMBL" id="CAXAMM010041963">
    <property type="protein sequence ID" value="CAK9102109.1"/>
    <property type="molecule type" value="Genomic_DNA"/>
</dbReference>
<keyword evidence="2" id="KW-1185">Reference proteome</keyword>
<gene>
    <name evidence="1" type="ORF">SCF082_LOCUS47733</name>
</gene>
<comment type="caution">
    <text evidence="1">The sequence shown here is derived from an EMBL/GenBank/DDBJ whole genome shotgun (WGS) entry which is preliminary data.</text>
</comment>
<reference evidence="1 2" key="1">
    <citation type="submission" date="2024-02" db="EMBL/GenBank/DDBJ databases">
        <authorList>
            <person name="Chen Y."/>
            <person name="Shah S."/>
            <person name="Dougan E. K."/>
            <person name="Thang M."/>
            <person name="Chan C."/>
        </authorList>
    </citation>
    <scope>NUCLEOTIDE SEQUENCE [LARGE SCALE GENOMIC DNA]</scope>
</reference>
<proteinExistence type="predicted"/>
<dbReference type="Proteomes" id="UP001642464">
    <property type="component" value="Unassembled WGS sequence"/>
</dbReference>
<evidence type="ECO:0000313" key="2">
    <source>
        <dbReference type="Proteomes" id="UP001642464"/>
    </source>
</evidence>
<sequence>MATVKEITPKATSCSKREVSILATACKDMENRGIEPMKTLTVIQEMAKLQGFGWEDWARFGMGDVHPTLMQNMLGNGFSTPVFLACFVSALTHCDAWQPRFCAPALRRLERLNLPRPVSGTSDEGEMIGLRLPPGVDLKNVDSEYGLYMFDDGGQKALAAALVLLGCLHLAGTEPIESLRHPHVTGLVKGLLQIPTLHKSQASDEVSQMLQRIVKQNVDAKKLPVSSFEWCGILERLGEESIGSISEAVQKYNEANDRSASGSLMIDSKKCYAIGHWMHKCCKEAKAIVMDAMQDAPFQYGPFGEGLAQMPQLFIGSKADGMRSSPESGLFPLANEETLRIDWDLTLESHGQAMLFERIKRAFEMNTAIVAEVRDKRKYRMSLEDLTSVRNLCALWQQIRAFCMTRIPDEFTKLDERLRSGSSMDEQLQPLFQECPSVFSISMLPLTQKAALTELKLKEESVTVEVERQRLELRAAKWKWFQGALARDQSQMALISQAPEKIQALKHRKVMSWRLEQAKVGERVVLAYADKFLRCRQVEKLQHLHEAESAGIKQTDLCMVSFCDLNVPLANSKERMGELMQAIACINDIQPSKNIGIVECAEHPRKSSRRGHADEEKELQEELWALRQQCDTRWILPFEVPASAEAHSSRRRWSFGRLVTNKEAEETNQFMVASELALAGRPLTDKKIVIPLSKDLLLPESLEADEDLKQADRQRPSAEAIAAQKGSDRYLALFRSLFSLSGDGLAKQAVILINLTGYVEELGAVKVDKEMIGAWSVDNLYYLSASWLSREKFGQCRLQRDVLRAWMDRKLQYGGQQFEDNPPELSQAEIAGIPGGEASMQNMDGLRWEVLERNGTKLCIKQDEHRFWSSQTGEIGETYAALKAQHDVQAEQFIGFAVDAAEAQIAAANGPAGGEDPGRGMCCLCVCFQVALQKGFVRSKTWQDATTSTPESPSSPVTFDSLEKLKEEHDIEHQIPSEATGVQLVLAKDGRVFVVADRDRVLPKHTQLGGFGAGQYMKASECGEGIPFKLALKDRTLVQVDESTLRESAATNAVSTQSLYKLLIACEREKQVTQHKLSYHRVTRLADGQVEAGSDGFNVEATQDMKFRVVHNAESKLVCKNAFARVPYQAIDRSPYLLNLFRFRFERVGQSLKAQKPYVVTKIGINLVKGKPVQLTVHSDS</sequence>
<accession>A0ABP0RPZ4</accession>
<organism evidence="1 2">
    <name type="scientific">Durusdinium trenchii</name>
    <dbReference type="NCBI Taxonomy" id="1381693"/>
    <lineage>
        <taxon>Eukaryota</taxon>
        <taxon>Sar</taxon>
        <taxon>Alveolata</taxon>
        <taxon>Dinophyceae</taxon>
        <taxon>Suessiales</taxon>
        <taxon>Symbiodiniaceae</taxon>
        <taxon>Durusdinium</taxon>
    </lineage>
</organism>
<protein>
    <submittedName>
        <fullName evidence="1">Uncharacterized protein</fullName>
    </submittedName>
</protein>